<name>A0A2K8Z2I3_9BACT</name>
<organism evidence="1 2">
    <name type="scientific">Spirosoma pollinicola</name>
    <dbReference type="NCBI Taxonomy" id="2057025"/>
    <lineage>
        <taxon>Bacteria</taxon>
        <taxon>Pseudomonadati</taxon>
        <taxon>Bacteroidota</taxon>
        <taxon>Cytophagia</taxon>
        <taxon>Cytophagales</taxon>
        <taxon>Cytophagaceae</taxon>
        <taxon>Spirosoma</taxon>
    </lineage>
</organism>
<evidence type="ECO:0000313" key="2">
    <source>
        <dbReference type="Proteomes" id="UP000232883"/>
    </source>
</evidence>
<dbReference type="AlphaFoldDB" id="A0A2K8Z2I3"/>
<accession>A0A2K8Z2I3</accession>
<dbReference type="EMBL" id="CP025096">
    <property type="protein sequence ID" value="AUD04034.1"/>
    <property type="molecule type" value="Genomic_DNA"/>
</dbReference>
<protein>
    <recommendedName>
        <fullName evidence="3">Endonuclease/exonuclease/phosphatase</fullName>
    </recommendedName>
</protein>
<proteinExistence type="predicted"/>
<evidence type="ECO:0008006" key="3">
    <source>
        <dbReference type="Google" id="ProtNLM"/>
    </source>
</evidence>
<dbReference type="Proteomes" id="UP000232883">
    <property type="component" value="Chromosome"/>
</dbReference>
<sequence>MSKVYISILQWNMGDSPHATKKRGNYQERAQILTDLLTGHNPTFVTLQEADRVVLSYANLRSYELYNGPPGLVTLVTKDKYKTNENLTRNDRYQLLALDSISRTDKGIKIINLHLPALHKSDDQKREFLRKDMPFINAWRTKHESLYEILSGDFNLPPYDIVIMEETGVFANRDLKHTIKTTSTFGFGRALYNTSWQVFGGTCGALGTYYYKTLPHGPWHIPDQILIDPKLIGDALVQVKILTDANGQSLATKKVFAPNRDNSSDHFPVLVSIYAKS</sequence>
<dbReference type="KEGG" id="spir:CWM47_20700"/>
<dbReference type="Gene3D" id="3.60.10.10">
    <property type="entry name" value="Endonuclease/exonuclease/phosphatase"/>
    <property type="match status" value="1"/>
</dbReference>
<reference evidence="1 2" key="1">
    <citation type="submission" date="2017-11" db="EMBL/GenBank/DDBJ databases">
        <title>Taxonomic description and genome sequences of Spirosoma HA7 sp. nov., isolated from pollen microhabitat of Corylus avellana.</title>
        <authorList>
            <person name="Ambika Manirajan B."/>
            <person name="Suarez C."/>
            <person name="Ratering S."/>
            <person name="Geissler-Plaum R."/>
            <person name="Cardinale M."/>
            <person name="Sylvia S."/>
        </authorList>
    </citation>
    <scope>NUCLEOTIDE SEQUENCE [LARGE SCALE GENOMIC DNA]</scope>
    <source>
        <strain evidence="1 2">HA7</strain>
    </source>
</reference>
<dbReference type="InterPro" id="IPR036691">
    <property type="entry name" value="Endo/exonu/phosph_ase_sf"/>
</dbReference>
<dbReference type="SUPFAM" id="SSF56219">
    <property type="entry name" value="DNase I-like"/>
    <property type="match status" value="1"/>
</dbReference>
<dbReference type="RefSeq" id="WP_100990100.1">
    <property type="nucleotide sequence ID" value="NZ_CP025096.1"/>
</dbReference>
<dbReference type="OrthoDB" id="9803914at2"/>
<evidence type="ECO:0000313" key="1">
    <source>
        <dbReference type="EMBL" id="AUD04034.1"/>
    </source>
</evidence>
<gene>
    <name evidence="1" type="ORF">CWM47_20700</name>
</gene>
<keyword evidence="2" id="KW-1185">Reference proteome</keyword>